<evidence type="ECO:0008006" key="3">
    <source>
        <dbReference type="Google" id="ProtNLM"/>
    </source>
</evidence>
<reference evidence="1 2" key="1">
    <citation type="submission" date="2012-12" db="EMBL/GenBank/DDBJ databases">
        <title>Genome Assembly of Photobacterium sp. AK15.</title>
        <authorList>
            <person name="Khatri I."/>
            <person name="Vaidya B."/>
            <person name="Srinivas T.N.R."/>
            <person name="Subramanian S."/>
            <person name="Pinnaka A."/>
        </authorList>
    </citation>
    <scope>NUCLEOTIDE SEQUENCE [LARGE SCALE GENOMIC DNA]</scope>
    <source>
        <strain evidence="1 2">AK15</strain>
    </source>
</reference>
<dbReference type="AlphaFoldDB" id="L8JF43"/>
<gene>
    <name evidence="1" type="ORF">C942_04547</name>
</gene>
<comment type="caution">
    <text evidence="1">The sequence shown here is derived from an EMBL/GenBank/DDBJ whole genome shotgun (WGS) entry which is preliminary data.</text>
</comment>
<dbReference type="Proteomes" id="UP000011134">
    <property type="component" value="Unassembled WGS sequence"/>
</dbReference>
<dbReference type="RefSeq" id="WP_007463876.1">
    <property type="nucleotide sequence ID" value="NZ_AMZO01000006.1"/>
</dbReference>
<evidence type="ECO:0000313" key="2">
    <source>
        <dbReference type="Proteomes" id="UP000011134"/>
    </source>
</evidence>
<accession>L8JF43</accession>
<organism evidence="1 2">
    <name type="scientific">Photobacterium marinum</name>
    <dbReference type="NCBI Taxonomy" id="1056511"/>
    <lineage>
        <taxon>Bacteria</taxon>
        <taxon>Pseudomonadati</taxon>
        <taxon>Pseudomonadota</taxon>
        <taxon>Gammaproteobacteria</taxon>
        <taxon>Vibrionales</taxon>
        <taxon>Vibrionaceae</taxon>
        <taxon>Photobacterium</taxon>
    </lineage>
</organism>
<dbReference type="PATRIC" id="fig|1056511.3.peg.1376"/>
<evidence type="ECO:0000313" key="1">
    <source>
        <dbReference type="EMBL" id="ELR66848.1"/>
    </source>
</evidence>
<protein>
    <recommendedName>
        <fullName evidence="3">Lipoprotein</fullName>
    </recommendedName>
</protein>
<name>L8JF43_9GAMM</name>
<dbReference type="OrthoDB" id="5818753at2"/>
<sequence>MNRRLIVIVMLTFGVFGCSSSDYENYQLFPEEYVSDVEYDSIYHYGYNQGCESALSTKGVPDMVYMRDITLDKQGTRFEQGWEDGNSACKDGVRIIMPTLIIEKN</sequence>
<dbReference type="PROSITE" id="PS51257">
    <property type="entry name" value="PROKAR_LIPOPROTEIN"/>
    <property type="match status" value="1"/>
</dbReference>
<dbReference type="EMBL" id="AMZO01000006">
    <property type="protein sequence ID" value="ELR66848.1"/>
    <property type="molecule type" value="Genomic_DNA"/>
</dbReference>
<keyword evidence="2" id="KW-1185">Reference proteome</keyword>
<proteinExistence type="predicted"/>